<protein>
    <recommendedName>
        <fullName evidence="10">RH2 domain-containing protein</fullName>
    </recommendedName>
</protein>
<feature type="region of interest" description="Disordered" evidence="5">
    <location>
        <begin position="417"/>
        <end position="442"/>
    </location>
</feature>
<dbReference type="GO" id="GO:0005078">
    <property type="term" value="F:MAP-kinase scaffold activity"/>
    <property type="evidence" value="ECO:0007669"/>
    <property type="project" value="InterPro"/>
</dbReference>
<evidence type="ECO:0008006" key="10">
    <source>
        <dbReference type="Google" id="ProtNLM"/>
    </source>
</evidence>
<dbReference type="PANTHER" id="PTHR13886">
    <property type="entry name" value="JNK/SAPK-ASSOCIATED PROTEIN"/>
    <property type="match status" value="1"/>
</dbReference>
<dbReference type="GO" id="GO:0016192">
    <property type="term" value="P:vesicle-mediated transport"/>
    <property type="evidence" value="ECO:0007669"/>
    <property type="project" value="TreeGrafter"/>
</dbReference>
<dbReference type="Pfam" id="PF09744">
    <property type="entry name" value="RH1"/>
    <property type="match status" value="1"/>
</dbReference>
<name>A0A8J4TMT3_9TREM</name>
<dbReference type="GO" id="GO:0019894">
    <property type="term" value="F:kinesin binding"/>
    <property type="evidence" value="ECO:0007669"/>
    <property type="project" value="TreeGrafter"/>
</dbReference>
<dbReference type="Gene3D" id="1.20.5.1000">
    <property type="entry name" value="arf6 gtpase in complex with a specific effector, jip4"/>
    <property type="match status" value="1"/>
</dbReference>
<proteinExistence type="predicted"/>
<dbReference type="InterPro" id="IPR034743">
    <property type="entry name" value="RH1"/>
</dbReference>
<dbReference type="GO" id="GO:0005737">
    <property type="term" value="C:cytoplasm"/>
    <property type="evidence" value="ECO:0007669"/>
    <property type="project" value="UniProtKB-SubCell"/>
</dbReference>
<evidence type="ECO:0000256" key="4">
    <source>
        <dbReference type="SAM" id="Coils"/>
    </source>
</evidence>
<evidence type="ECO:0000259" key="7">
    <source>
        <dbReference type="PROSITE" id="PS51777"/>
    </source>
</evidence>
<dbReference type="GO" id="GO:0008432">
    <property type="term" value="F:JUN kinase binding"/>
    <property type="evidence" value="ECO:0007669"/>
    <property type="project" value="TreeGrafter"/>
</dbReference>
<evidence type="ECO:0000259" key="6">
    <source>
        <dbReference type="PROSITE" id="PS51776"/>
    </source>
</evidence>
<comment type="subcellular location">
    <subcellularLocation>
        <location evidence="1">Cytoplasm</location>
    </subcellularLocation>
</comment>
<evidence type="ECO:0000256" key="3">
    <source>
        <dbReference type="ARBA" id="ARBA00023054"/>
    </source>
</evidence>
<feature type="compositionally biased region" description="Polar residues" evidence="5">
    <location>
        <begin position="563"/>
        <end position="577"/>
    </location>
</feature>
<dbReference type="InterPro" id="IPR032486">
    <property type="entry name" value="JIP_LZII"/>
</dbReference>
<feature type="region of interest" description="Disordered" evidence="5">
    <location>
        <begin position="517"/>
        <end position="579"/>
    </location>
</feature>
<accession>A0A8J4TMT3</accession>
<dbReference type="Pfam" id="PF19056">
    <property type="entry name" value="WD40_2"/>
    <property type="match status" value="1"/>
</dbReference>
<feature type="coiled-coil region" evidence="4">
    <location>
        <begin position="73"/>
        <end position="174"/>
    </location>
</feature>
<evidence type="ECO:0000256" key="2">
    <source>
        <dbReference type="ARBA" id="ARBA00022490"/>
    </source>
</evidence>
<sequence length="1304" mass="145546">MESPSLNNENIKNCSVFNNNAEVNSMEGKAPMSICVQSLAGDIYKELESLVSMYGNKFLHNLMPLVVTVLENLDALLADKQDLKLQVAVLEEDNRHLHSEYEREKNGRKTAETKLLRVEDEFDEERKLHVTKQTELESNARVLELKLKNLSDQLSRLEENEHEMNRQYQCLRDRYTCLFRYFAEYVERARNGFHINKCDPSPLAPDSFPFSQNPSSTSAFHLLDHPLGQTVDPTFPKSCDCCQFNLTLGRENIDFDGTSLLTERQRIMRNILETTPELQDSAGYSAQQLADPSFDEFSQGDFLSEDGHDVKSFDGSCCTPQANPGDTASSDMFSGVTKEINNLIKENQDLVQTKNALNVVTNDLIGRIDDLTCENVRLSSERSVLITNGTGMLVRIKDLERECRRLRQELDSTDLRDSVYSDSLPSDNSGNEDEGSPEPLAMRKRFSRVEMARVLLERNYYKEQLIELQDTIRWTEMLRVEQRNRTGSRTFKKSGVLWNWFSRLFTPKSRENLSTVVTYQSSASPRTPNNSSQSRSRVENDPAPVHVGSNGSVKTTVAPAVPCSNSSQITTHTQNTDRPQRNFISGRLLRLARQSEWITLRKTSDPAFNVALRMSAPYTCYVRPLSENMPNLRPNSNVCLSSTVWICSVSSKPFKCARPEQPRNSASDSNHSTVHSLITIIDADEPTQNLDSFAIPSATVLCMTSIPGNTSDTHSHLKQTENYWQAIPLDLSEELMPFQRRATYPVHGTSFPFFSRSACVSTSSVSISTTQHRHPSMMEMGNSLYSVTGSISRTSASNPEGAFSYFVERRKFLVHSGINELERFKSTTPARPDFGPEQPAGGHMVTSSELPSSSTCPSAPNSVTGTTAFPPRPSSAQPTVWIGCYDGTVFVHSSVTKWRHCLHALHLPDSVTQIRHHKGRTFVSLANGQLVVFRRRLHCPQFSSSSSTQSAKAIIVSSSNLPDPGSRDMSPNSFTSGTQAAETVTRSVCSSNDADLFACVWDFTEACVITCDLVRSTARQLIVIPPDDTIWTSCRKRITVIDAVTLQLINSFEVQSEGDATIRHMTLSDSGVWVGLRNQPILFLYHTSSHTHLQTVNLEPLISSRLGDLQSSHLSNRHNHRISSPVGVTALLASEDNLWVGTNSGLVITIPLRKPGDTDRAMNQSSTGLAIGESTTDVSTSRAERGISSLLLSHMKVNRHEHGKSVRFFVEVNRVGSRHSDPYHPNVLASSFVGRDVPQTSTPLKRSNSYLSHFYSHSLCSPEKLIISGGQGYRFNEDSVEEKSTPVERDSHLIVWNCTQANPP</sequence>
<dbReference type="SUPFAM" id="SSF50998">
    <property type="entry name" value="Quinoprotein alcohol dehydrogenase-like"/>
    <property type="match status" value="1"/>
</dbReference>
<keyword evidence="9" id="KW-1185">Reference proteome</keyword>
<comment type="caution">
    <text evidence="8">The sequence shown here is derived from an EMBL/GenBank/DDBJ whole genome shotgun (WGS) entry which is preliminary data.</text>
</comment>
<dbReference type="InterPro" id="IPR011047">
    <property type="entry name" value="Quinoprotein_ADH-like_sf"/>
</dbReference>
<keyword evidence="3 4" id="KW-0175">Coiled coil</keyword>
<gene>
    <name evidence="8" type="ORF">PHET_01366</name>
</gene>
<dbReference type="Proteomes" id="UP000748531">
    <property type="component" value="Unassembled WGS sequence"/>
</dbReference>
<dbReference type="PANTHER" id="PTHR13886:SF4">
    <property type="entry name" value="JNK-INTERACTING PROTEIN 3"/>
    <property type="match status" value="1"/>
</dbReference>
<dbReference type="PROSITE" id="PS51776">
    <property type="entry name" value="RH1"/>
    <property type="match status" value="1"/>
</dbReference>
<dbReference type="GO" id="GO:0030159">
    <property type="term" value="F:signaling receptor complex adaptor activity"/>
    <property type="evidence" value="ECO:0007669"/>
    <property type="project" value="TreeGrafter"/>
</dbReference>
<dbReference type="Pfam" id="PF16471">
    <property type="entry name" value="JIP_LZII"/>
    <property type="match status" value="1"/>
</dbReference>
<reference evidence="8" key="1">
    <citation type="submission" date="2019-05" db="EMBL/GenBank/DDBJ databases">
        <title>Annotation for the trematode Paragonimus heterotremus.</title>
        <authorList>
            <person name="Choi Y.-J."/>
        </authorList>
    </citation>
    <scope>NUCLEOTIDE SEQUENCE</scope>
    <source>
        <strain evidence="8">LC</strain>
    </source>
</reference>
<feature type="domain" description="RH1" evidence="6">
    <location>
        <begin position="19"/>
        <end position="107"/>
    </location>
</feature>
<evidence type="ECO:0000313" key="9">
    <source>
        <dbReference type="Proteomes" id="UP000748531"/>
    </source>
</evidence>
<dbReference type="InterPro" id="IPR034744">
    <property type="entry name" value="RH2"/>
</dbReference>
<feature type="domain" description="RH2" evidence="7">
    <location>
        <begin position="443"/>
        <end position="541"/>
    </location>
</feature>
<feature type="compositionally biased region" description="Polar residues" evidence="5">
    <location>
        <begin position="517"/>
        <end position="535"/>
    </location>
</feature>
<evidence type="ECO:0000256" key="1">
    <source>
        <dbReference type="ARBA" id="ARBA00004496"/>
    </source>
</evidence>
<dbReference type="PROSITE" id="PS51777">
    <property type="entry name" value="RH2"/>
    <property type="match status" value="1"/>
</dbReference>
<feature type="region of interest" description="Disordered" evidence="5">
    <location>
        <begin position="826"/>
        <end position="873"/>
    </location>
</feature>
<dbReference type="EMBL" id="LUCH01000487">
    <property type="protein sequence ID" value="KAF5405016.1"/>
    <property type="molecule type" value="Genomic_DNA"/>
</dbReference>
<dbReference type="OrthoDB" id="10256043at2759"/>
<keyword evidence="2" id="KW-0963">Cytoplasm</keyword>
<evidence type="ECO:0000313" key="8">
    <source>
        <dbReference type="EMBL" id="KAF5405016.1"/>
    </source>
</evidence>
<evidence type="ECO:0000256" key="5">
    <source>
        <dbReference type="SAM" id="MobiDB-lite"/>
    </source>
</evidence>
<feature type="compositionally biased region" description="Low complexity" evidence="5">
    <location>
        <begin position="846"/>
        <end position="858"/>
    </location>
</feature>
<organism evidence="8 9">
    <name type="scientific">Paragonimus heterotremus</name>
    <dbReference type="NCBI Taxonomy" id="100268"/>
    <lineage>
        <taxon>Eukaryota</taxon>
        <taxon>Metazoa</taxon>
        <taxon>Spiralia</taxon>
        <taxon>Lophotrochozoa</taxon>
        <taxon>Platyhelminthes</taxon>
        <taxon>Trematoda</taxon>
        <taxon>Digenea</taxon>
        <taxon>Plagiorchiida</taxon>
        <taxon>Troglotremata</taxon>
        <taxon>Troglotrematidae</taxon>
        <taxon>Paragonimus</taxon>
    </lineage>
</organism>
<feature type="compositionally biased region" description="Polar residues" evidence="5">
    <location>
        <begin position="420"/>
        <end position="429"/>
    </location>
</feature>
<dbReference type="InterPro" id="IPR039911">
    <property type="entry name" value="JIP3/JIP4"/>
</dbReference>